<dbReference type="SUPFAM" id="SSF50346">
    <property type="entry name" value="PRC-barrel domain"/>
    <property type="match status" value="1"/>
</dbReference>
<feature type="compositionally biased region" description="Polar residues" evidence="1">
    <location>
        <begin position="254"/>
        <end position="266"/>
    </location>
</feature>
<gene>
    <name evidence="3" type="ORF">SAMN04489714_1041</name>
</gene>
<evidence type="ECO:0000313" key="4">
    <source>
        <dbReference type="Proteomes" id="UP000198976"/>
    </source>
</evidence>
<dbReference type="InterPro" id="IPR052967">
    <property type="entry name" value="Stress_Response_Assoc"/>
</dbReference>
<accession>A0ABY0V7E5</accession>
<dbReference type="Pfam" id="PF09557">
    <property type="entry name" value="DUF2382"/>
    <property type="match status" value="1"/>
</dbReference>
<dbReference type="Proteomes" id="UP000198976">
    <property type="component" value="Chromosome I"/>
</dbReference>
<proteinExistence type="predicted"/>
<evidence type="ECO:0000313" key="3">
    <source>
        <dbReference type="EMBL" id="SDT93583.1"/>
    </source>
</evidence>
<protein>
    <submittedName>
        <fullName evidence="3">Conserved domain-containing protein</fullName>
    </submittedName>
</protein>
<dbReference type="InterPro" id="IPR019060">
    <property type="entry name" value="DUF2382"/>
</dbReference>
<organism evidence="3 4">
    <name type="scientific">Schaalia radingae</name>
    <dbReference type="NCBI Taxonomy" id="131110"/>
    <lineage>
        <taxon>Bacteria</taxon>
        <taxon>Bacillati</taxon>
        <taxon>Actinomycetota</taxon>
        <taxon>Actinomycetes</taxon>
        <taxon>Actinomycetales</taxon>
        <taxon>Actinomycetaceae</taxon>
        <taxon>Schaalia</taxon>
    </lineage>
</organism>
<feature type="region of interest" description="Disordered" evidence="1">
    <location>
        <begin position="253"/>
        <end position="285"/>
    </location>
</feature>
<dbReference type="InterPro" id="IPR011033">
    <property type="entry name" value="PRC_barrel-like_sf"/>
</dbReference>
<dbReference type="EMBL" id="LT629792">
    <property type="protein sequence ID" value="SDT93583.1"/>
    <property type="molecule type" value="Genomic_DNA"/>
</dbReference>
<feature type="domain" description="DUF2382" evidence="2">
    <location>
        <begin position="167"/>
        <end position="275"/>
    </location>
</feature>
<dbReference type="PANTHER" id="PTHR38463:SF1">
    <property type="entry name" value="STRESS RESPONSE PROTEIN YSNF"/>
    <property type="match status" value="1"/>
</dbReference>
<reference evidence="3 4" key="1">
    <citation type="submission" date="2016-10" db="EMBL/GenBank/DDBJ databases">
        <authorList>
            <person name="Varghese N."/>
            <person name="Submissions S."/>
        </authorList>
    </citation>
    <scope>NUCLEOTIDE SEQUENCE [LARGE SCALE GENOMIC DNA]</scope>
    <source>
        <strain evidence="3 4">DSM 9169</strain>
    </source>
</reference>
<dbReference type="Gene3D" id="3.90.50.10">
    <property type="entry name" value="Photosynthetic Reaction Center, subunit H, domain 2"/>
    <property type="match status" value="1"/>
</dbReference>
<sequence length="285" mass="31229">MTTHSIEELANAIAFDSNGDKLGDVKQVFTNDATGEPDFIEVAHGLFGMGSSLVPLRGYRLDEEGLHLAFEKDRIKDAPDLADEGHLTPEDQDTLYRHYGVGSLADGAAPIEDQAPRTAPESDVPADAPVAPVADEEVHEEDRAAEARHLADQEPIHDEADQGEIIRSEEQLNVAKERVATGEAQLRKTVVTETETVEVPVEREEVRVVRTPISEEEAKNLDGQDISEGAASVTLHEDRVVVSKESVPVERVSLETQTVQDTQTVSEDLKKERIESNVDGEERPD</sequence>
<dbReference type="RefSeq" id="WP_092648556.1">
    <property type="nucleotide sequence ID" value="NZ_LT629792.1"/>
</dbReference>
<evidence type="ECO:0000256" key="1">
    <source>
        <dbReference type="SAM" id="MobiDB-lite"/>
    </source>
</evidence>
<feature type="compositionally biased region" description="Basic and acidic residues" evidence="1">
    <location>
        <begin position="267"/>
        <end position="285"/>
    </location>
</feature>
<keyword evidence="4" id="KW-1185">Reference proteome</keyword>
<dbReference type="InterPro" id="IPR014747">
    <property type="entry name" value="Bac_photo_RC_H_C"/>
</dbReference>
<name>A0ABY0V7E5_9ACTO</name>
<dbReference type="PANTHER" id="PTHR38463">
    <property type="entry name" value="STRESS RESPONSE PROTEIN YSNF"/>
    <property type="match status" value="1"/>
</dbReference>
<dbReference type="NCBIfam" id="TIGR02271">
    <property type="entry name" value="YsnF/AvaK domain"/>
    <property type="match status" value="1"/>
</dbReference>
<evidence type="ECO:0000259" key="2">
    <source>
        <dbReference type="Pfam" id="PF09557"/>
    </source>
</evidence>